<dbReference type="AlphaFoldDB" id="A0A2K0UFA6"/>
<dbReference type="GO" id="GO:0071944">
    <property type="term" value="C:cell periphery"/>
    <property type="evidence" value="ECO:0007669"/>
    <property type="project" value="UniProtKB-ARBA"/>
</dbReference>
<comment type="subcellular location">
    <subcellularLocation>
        <location evidence="1">Membrane</location>
        <topology evidence="1">Single-pass membrane protein</topology>
    </subcellularLocation>
</comment>
<feature type="compositionally biased region" description="Polar residues" evidence="5">
    <location>
        <begin position="86"/>
        <end position="95"/>
    </location>
</feature>
<feature type="region of interest" description="Disordered" evidence="5">
    <location>
        <begin position="514"/>
        <end position="540"/>
    </location>
</feature>
<proteinExistence type="predicted"/>
<gene>
    <name evidence="7" type="ORF">THARTR1_03161</name>
</gene>
<feature type="compositionally biased region" description="Low complexity" evidence="5">
    <location>
        <begin position="114"/>
        <end position="132"/>
    </location>
</feature>
<feature type="region of interest" description="Disordered" evidence="5">
    <location>
        <begin position="158"/>
        <end position="353"/>
    </location>
</feature>
<reference evidence="7 8" key="1">
    <citation type="submission" date="2017-02" db="EMBL/GenBank/DDBJ databases">
        <title>Genomes of Trichoderma spp. with biocontrol activity.</title>
        <authorList>
            <person name="Gardiner D."/>
            <person name="Kazan K."/>
            <person name="Vos C."/>
            <person name="Harvey P."/>
        </authorList>
    </citation>
    <scope>NUCLEOTIDE SEQUENCE [LARGE SCALE GENOMIC DNA]</scope>
    <source>
        <strain evidence="7 8">Tr1</strain>
    </source>
</reference>
<dbReference type="PANTHER" id="PTHR15549:SF30">
    <property type="entry name" value="MID2 DOMAIN-CONTAINING PROTEIN"/>
    <property type="match status" value="1"/>
</dbReference>
<evidence type="ECO:0000313" key="8">
    <source>
        <dbReference type="Proteomes" id="UP000236290"/>
    </source>
</evidence>
<evidence type="ECO:0000256" key="5">
    <source>
        <dbReference type="SAM" id="MobiDB-lite"/>
    </source>
</evidence>
<name>A0A2K0UFA6_TRIHA</name>
<feature type="compositionally biased region" description="Polar residues" evidence="5">
    <location>
        <begin position="270"/>
        <end position="292"/>
    </location>
</feature>
<feature type="compositionally biased region" description="Polar residues" evidence="5">
    <location>
        <begin position="63"/>
        <end position="78"/>
    </location>
</feature>
<dbReference type="GO" id="GO:0016020">
    <property type="term" value="C:membrane"/>
    <property type="evidence" value="ECO:0007669"/>
    <property type="project" value="UniProtKB-SubCell"/>
</dbReference>
<organism evidence="7 8">
    <name type="scientific">Trichoderma harzianum</name>
    <name type="common">Hypocrea lixii</name>
    <dbReference type="NCBI Taxonomy" id="5544"/>
    <lineage>
        <taxon>Eukaryota</taxon>
        <taxon>Fungi</taxon>
        <taxon>Dikarya</taxon>
        <taxon>Ascomycota</taxon>
        <taxon>Pezizomycotina</taxon>
        <taxon>Sordariomycetes</taxon>
        <taxon>Hypocreomycetidae</taxon>
        <taxon>Hypocreales</taxon>
        <taxon>Hypocreaceae</taxon>
        <taxon>Trichoderma</taxon>
    </lineage>
</organism>
<dbReference type="Proteomes" id="UP000236290">
    <property type="component" value="Unassembled WGS sequence"/>
</dbReference>
<keyword evidence="4 6" id="KW-0472">Membrane</keyword>
<feature type="compositionally biased region" description="Low complexity" evidence="5">
    <location>
        <begin position="521"/>
        <end position="536"/>
    </location>
</feature>
<dbReference type="PANTHER" id="PTHR15549">
    <property type="entry name" value="PAIRED IMMUNOGLOBULIN-LIKE TYPE 2 RECEPTOR"/>
    <property type="match status" value="1"/>
</dbReference>
<accession>A0A2K0UFA6</accession>
<feature type="transmembrane region" description="Helical" evidence="6">
    <location>
        <begin position="425"/>
        <end position="446"/>
    </location>
</feature>
<evidence type="ECO:0000256" key="3">
    <source>
        <dbReference type="ARBA" id="ARBA00022989"/>
    </source>
</evidence>
<feature type="compositionally biased region" description="Low complexity" evidence="5">
    <location>
        <begin position="207"/>
        <end position="227"/>
    </location>
</feature>
<sequence>MASLLSGSSTSIDSQLPTSTSFLNTSSTTNKPSGNPSASPSSIVSTESTKGSSDDVALDVAPSTAQSASTRTPSTTALDSIAKETVGNSPTTTVPDASLTADGETPTIARPTVSSDSSPISPSTSPTSISKTLSISTQLSSSALALNPQIATVTTVSTGAVPTATPSSQTPSSITISSQSQVQATGPHPSSPRVSPASETEIGKEFSSPTPSTMPTTSSTTSSITPSEAQPSTTQPTDESVQGPQVFSAADIGPPPSPASSSTASTSSTVSIQANNTSSTQEQSQIAASQPANPVVSASGKAVVSNEPLSTPASTPVSAASSNSSPTPDAGAASVPTSATALPPALPPVSTSAVPLSDSILSEIPSHTVTDLTPSSTGSITSSLAAINTLPGDFRESGLPGGSQATVQPIADPVSSSSRPSTGTIVGGTIGGIAAAAVIVILLWFWRRRVARDGRGSSKAYTEKDSSTPMAQRLGISTTLSAVKQNIGEKFAPRNVNMDRGNSQFLEADTVQPRSVAPGRNKGAPNPVAAAGGNPKPKGHKLGPGLSFDFGRRFNPFSDANALMSGTVPPSSSVLVNPFSDDNMVLPPPVSAPNRRSRGRSLGGIRSFHAPTVPARPHSVHRESLQSNGSFNQRRDKFRSDPFDLEIESRLAPPANGTPSRSSSVYSSQMQQNPHDSYTSKYASGSSLGDWTAGGDVGAGGTAGRRDSPTIL</sequence>
<evidence type="ECO:0000256" key="2">
    <source>
        <dbReference type="ARBA" id="ARBA00022692"/>
    </source>
</evidence>
<feature type="compositionally biased region" description="Polar residues" evidence="5">
    <location>
        <begin position="669"/>
        <end position="687"/>
    </location>
</feature>
<evidence type="ECO:0000256" key="1">
    <source>
        <dbReference type="ARBA" id="ARBA00004167"/>
    </source>
</evidence>
<feature type="compositionally biased region" description="Polar residues" evidence="5">
    <location>
        <begin position="31"/>
        <end position="51"/>
    </location>
</feature>
<feature type="region of interest" description="Disordered" evidence="5">
    <location>
        <begin position="1"/>
        <end position="132"/>
    </location>
</feature>
<feature type="region of interest" description="Disordered" evidence="5">
    <location>
        <begin position="585"/>
        <end position="712"/>
    </location>
</feature>
<dbReference type="InterPro" id="IPR051694">
    <property type="entry name" value="Immunoregulatory_rcpt-like"/>
</dbReference>
<keyword evidence="2 6" id="KW-0812">Transmembrane</keyword>
<protein>
    <submittedName>
        <fullName evidence="7">Uncharacterized protein</fullName>
    </submittedName>
</protein>
<dbReference type="OrthoDB" id="5240840at2759"/>
<evidence type="ECO:0000256" key="4">
    <source>
        <dbReference type="ARBA" id="ARBA00023136"/>
    </source>
</evidence>
<feature type="compositionally biased region" description="Low complexity" evidence="5">
    <location>
        <begin position="160"/>
        <end position="185"/>
    </location>
</feature>
<dbReference type="EMBL" id="MTYI01000044">
    <property type="protein sequence ID" value="PNP56465.1"/>
    <property type="molecule type" value="Genomic_DNA"/>
</dbReference>
<evidence type="ECO:0000313" key="7">
    <source>
        <dbReference type="EMBL" id="PNP56465.1"/>
    </source>
</evidence>
<feature type="compositionally biased region" description="Low complexity" evidence="5">
    <location>
        <begin position="308"/>
        <end position="353"/>
    </location>
</feature>
<feature type="compositionally biased region" description="Basic and acidic residues" evidence="5">
    <location>
        <begin position="633"/>
        <end position="642"/>
    </location>
</feature>
<feature type="compositionally biased region" description="Low complexity" evidence="5">
    <location>
        <begin position="1"/>
        <end position="30"/>
    </location>
</feature>
<evidence type="ECO:0000256" key="6">
    <source>
        <dbReference type="SAM" id="Phobius"/>
    </source>
</evidence>
<comment type="caution">
    <text evidence="7">The sequence shown here is derived from an EMBL/GenBank/DDBJ whole genome shotgun (WGS) entry which is preliminary data.</text>
</comment>
<feature type="compositionally biased region" description="Polar residues" evidence="5">
    <location>
        <begin position="228"/>
        <end position="245"/>
    </location>
</feature>
<feature type="compositionally biased region" description="Low complexity" evidence="5">
    <location>
        <begin position="259"/>
        <end position="269"/>
    </location>
</feature>
<keyword evidence="3 6" id="KW-1133">Transmembrane helix</keyword>